<keyword evidence="4" id="KW-1185">Reference proteome</keyword>
<reference evidence="3 4" key="1">
    <citation type="submission" date="2019-08" db="EMBL/GenBank/DDBJ databases">
        <title>Whole genome of Aphis craccivora.</title>
        <authorList>
            <person name="Voronova N.V."/>
            <person name="Shulinski R.S."/>
            <person name="Bandarenka Y.V."/>
            <person name="Zhorov D.G."/>
            <person name="Warner D."/>
        </authorList>
    </citation>
    <scope>NUCLEOTIDE SEQUENCE [LARGE SCALE GENOMIC DNA]</scope>
    <source>
        <strain evidence="3">180601</strain>
        <tissue evidence="3">Whole Body</tissue>
    </source>
</reference>
<dbReference type="OrthoDB" id="416437at2759"/>
<dbReference type="EMBL" id="VUJU01014967">
    <property type="protein sequence ID" value="KAF0698244.1"/>
    <property type="molecule type" value="Genomic_DNA"/>
</dbReference>
<dbReference type="Proteomes" id="UP000478052">
    <property type="component" value="Unassembled WGS sequence"/>
</dbReference>
<feature type="non-terminal residue" evidence="3">
    <location>
        <position position="661"/>
    </location>
</feature>
<dbReference type="Pfam" id="PF20209">
    <property type="entry name" value="DUF6570"/>
    <property type="match status" value="1"/>
</dbReference>
<proteinExistence type="predicted"/>
<evidence type="ECO:0000313" key="3">
    <source>
        <dbReference type="EMBL" id="KAF0698244.1"/>
    </source>
</evidence>
<gene>
    <name evidence="3" type="ORF">FWK35_00038211</name>
</gene>
<name>A0A6G0VLH3_APHCR</name>
<protein>
    <submittedName>
        <fullName evidence="3">Uncharacterized protein</fullName>
    </submittedName>
</protein>
<feature type="domain" description="DUF6570" evidence="2">
    <location>
        <begin position="272"/>
        <end position="408"/>
    </location>
</feature>
<dbReference type="InterPro" id="IPR046700">
    <property type="entry name" value="DUF6570"/>
</dbReference>
<evidence type="ECO:0000313" key="4">
    <source>
        <dbReference type="Proteomes" id="UP000478052"/>
    </source>
</evidence>
<feature type="non-terminal residue" evidence="3">
    <location>
        <position position="1"/>
    </location>
</feature>
<evidence type="ECO:0000259" key="2">
    <source>
        <dbReference type="Pfam" id="PF20209"/>
    </source>
</evidence>
<organism evidence="3 4">
    <name type="scientific">Aphis craccivora</name>
    <name type="common">Cowpea aphid</name>
    <dbReference type="NCBI Taxonomy" id="307492"/>
    <lineage>
        <taxon>Eukaryota</taxon>
        <taxon>Metazoa</taxon>
        <taxon>Ecdysozoa</taxon>
        <taxon>Arthropoda</taxon>
        <taxon>Hexapoda</taxon>
        <taxon>Insecta</taxon>
        <taxon>Pterygota</taxon>
        <taxon>Neoptera</taxon>
        <taxon>Paraneoptera</taxon>
        <taxon>Hemiptera</taxon>
        <taxon>Sternorrhyncha</taxon>
        <taxon>Aphidomorpha</taxon>
        <taxon>Aphidoidea</taxon>
        <taxon>Aphididae</taxon>
        <taxon>Aphidini</taxon>
        <taxon>Aphis</taxon>
        <taxon>Aphis</taxon>
    </lineage>
</organism>
<comment type="caution">
    <text evidence="3">The sequence shown here is derived from an EMBL/GenBank/DDBJ whole genome shotgun (WGS) entry which is preliminary data.</text>
</comment>
<dbReference type="AlphaFoldDB" id="A0A6G0VLH3"/>
<evidence type="ECO:0000259" key="1">
    <source>
        <dbReference type="Pfam" id="PF14214"/>
    </source>
</evidence>
<accession>A0A6G0VLH3</accession>
<dbReference type="InterPro" id="IPR025476">
    <property type="entry name" value="Helitron_helicase-like"/>
</dbReference>
<feature type="domain" description="Helitron helicase-like" evidence="1">
    <location>
        <begin position="528"/>
        <end position="643"/>
    </location>
</feature>
<sequence>TMSMEKMKSISSDKDMLEKFIILAGESKHVSSQEPYCYESSYKMFCSDETVPINDVGQAEVFNLQNENNNVSWSCNPKQCLLDESILQNLLDVFKYLKSKSAIDVFNLISNQCPEFLNKIKILYNIKTHFPKIRTIVRELYQLKCYCKNINLIDCDLNSFNVNKLYELGVPFNIKNAHCEVNMHEREMNEDLIIEKYKGAYNSFKKRCNDLPIHHCISCHRLLCLSDLSAINKLRNPIHTDIWQRLQLFNETFHIEPSPFICHLYLKKIRANDLPSNSILNSLYYSDVPKQLSDLNNYEKMLIQRAKAFQVVTSLIPVGNKNIPNRQMIKKVKGRTFHLPLPTESTLNKLPKPEEPLNPNQELFILVRSCPTKTKIMWQDLVDIGNIYRALLYLKQNNFHYTNIILPENSDNLLDNIGQILNHKVEPNDNEKELQNQSAFLTQVTEDNEDIYEQYTIYPLHEKKQNSTACALYQMLKVNAAPIDNRNKDIDTLCFPDLFNEGKYGQFYGREKKITSAEFIKSRLTSKDSRFRLNQQYLFYLLNDANIRQLNAGIFYKLNVTNLNQKLTAQQYLEKIEKSELEGDLMAMFSRLRNTEQFWKKPRSDVMCMTRHYGPATWFLTISPSEWRWTDLADYIKLINGPDARNKSTSELVAMDPVSAS</sequence>
<dbReference type="Pfam" id="PF14214">
    <property type="entry name" value="Helitron_like_N"/>
    <property type="match status" value="1"/>
</dbReference>